<keyword evidence="3" id="KW-1185">Reference proteome</keyword>
<dbReference type="AlphaFoldDB" id="A0A2Z3GQ18"/>
<feature type="compositionally biased region" description="Pro residues" evidence="1">
    <location>
        <begin position="586"/>
        <end position="595"/>
    </location>
</feature>
<dbReference type="OrthoDB" id="230695at2"/>
<reference evidence="2 3" key="1">
    <citation type="submission" date="2018-01" db="EMBL/GenBank/DDBJ databases">
        <title>G. obscuriglobus.</title>
        <authorList>
            <person name="Franke J."/>
            <person name="Blomberg W."/>
            <person name="Selmecki A."/>
        </authorList>
    </citation>
    <scope>NUCLEOTIDE SEQUENCE [LARGE SCALE GENOMIC DNA]</scope>
    <source>
        <strain evidence="2 3">DSM 5831</strain>
    </source>
</reference>
<dbReference type="KEGG" id="gog:C1280_02060"/>
<name>A0A2Z3GQ18_9BACT</name>
<organism evidence="2 3">
    <name type="scientific">Gemmata obscuriglobus</name>
    <dbReference type="NCBI Taxonomy" id="114"/>
    <lineage>
        <taxon>Bacteria</taxon>
        <taxon>Pseudomonadati</taxon>
        <taxon>Planctomycetota</taxon>
        <taxon>Planctomycetia</taxon>
        <taxon>Gemmatales</taxon>
        <taxon>Gemmataceae</taxon>
        <taxon>Gemmata</taxon>
    </lineage>
</organism>
<proteinExistence type="predicted"/>
<dbReference type="RefSeq" id="WP_010038989.1">
    <property type="nucleotide sequence ID" value="NZ_CP025958.1"/>
</dbReference>
<dbReference type="PROSITE" id="PS51257">
    <property type="entry name" value="PROKAR_LIPOPROTEIN"/>
    <property type="match status" value="1"/>
</dbReference>
<gene>
    <name evidence="2" type="ORF">C1280_02060</name>
</gene>
<protein>
    <submittedName>
        <fullName evidence="2">Uncharacterized protein</fullName>
    </submittedName>
</protein>
<evidence type="ECO:0000313" key="2">
    <source>
        <dbReference type="EMBL" id="AWM35913.1"/>
    </source>
</evidence>
<evidence type="ECO:0000313" key="3">
    <source>
        <dbReference type="Proteomes" id="UP000245802"/>
    </source>
</evidence>
<dbReference type="Proteomes" id="UP000245802">
    <property type="component" value="Chromosome"/>
</dbReference>
<accession>A0A2Z3GQ18</accession>
<dbReference type="EMBL" id="CP025958">
    <property type="protein sequence ID" value="AWM35913.1"/>
    <property type="molecule type" value="Genomic_DNA"/>
</dbReference>
<feature type="region of interest" description="Disordered" evidence="1">
    <location>
        <begin position="565"/>
        <end position="595"/>
    </location>
</feature>
<sequence length="595" mass="64882">MGVRLGQAWWPGAVGCVSCTYTVSHDVGPGIAALEIPEQDLRTVRSFGTLVITDGVGTVKLDRCRVTDVSFGASPAGGRTVVLHIADRRWMWRYGAISGNWNQLASKEDLTNLPPGEYIAAGGPYAPGTYRPAHLLMADCLAAMNELTAPLIDPPPAVPVPVEWDDEVPASALAALAAEVGYRVVYQPVANRVLLAPAGAGKPLPDNLPFVSNSTTLDLPERPNTIVLAGGPTVYHDWLALEPVGLEKSGEVRHIDDLSYRPPRGWSQCNAQTMFEASATNQLTAEEARELARRHVWRTFRVKMADVVNSAVDGPNVGGYGRVRDRDQLVLGPVIYYRQKDLLGQPMTEPAEACGKVYIAPADGVTRSELPRAFDHTDRSQVLPWRPTIDGARGLVTFGRQMYEYAGGRKLAPDLFLFTGFTIRSVVGRVPERWMYGGTLAGLVELGCPPEVLRHPELVRIVRTNRQIKDMSPKGTGDNLDDLIPAATYYLNAANARYAPAGAADRTYAGIVPLDPDGAIQQVTWSVGGGQPATTRVSRNSEHAQYLPAFPERRRQEDLRRFLGKSLYDRRARQAPPPARRLRDPGPLPPPFGLA</sequence>
<evidence type="ECO:0000256" key="1">
    <source>
        <dbReference type="SAM" id="MobiDB-lite"/>
    </source>
</evidence>